<feature type="non-terminal residue" evidence="3">
    <location>
        <position position="244"/>
    </location>
</feature>
<dbReference type="EMBL" id="LAZR01046317">
    <property type="protein sequence ID" value="KKK96817.1"/>
    <property type="molecule type" value="Genomic_DNA"/>
</dbReference>
<dbReference type="InterPro" id="IPR004398">
    <property type="entry name" value="RNA_MeTrfase_RsmD"/>
</dbReference>
<dbReference type="InterPro" id="IPR029063">
    <property type="entry name" value="SAM-dependent_MTases_sf"/>
</dbReference>
<evidence type="ECO:0000313" key="3">
    <source>
        <dbReference type="EMBL" id="KKK96817.1"/>
    </source>
</evidence>
<name>A0A0F8ZSF2_9ZZZZ</name>
<keyword evidence="1" id="KW-0489">Methyltransferase</keyword>
<gene>
    <name evidence="3" type="ORF">LCGC14_2658980</name>
</gene>
<dbReference type="Gene3D" id="3.40.50.150">
    <property type="entry name" value="Vaccinia Virus protein VP39"/>
    <property type="match status" value="1"/>
</dbReference>
<dbReference type="Pfam" id="PF03602">
    <property type="entry name" value="Cons_hypoth95"/>
    <property type="match status" value="1"/>
</dbReference>
<dbReference type="AlphaFoldDB" id="A0A0F8ZSF2"/>
<organism evidence="3">
    <name type="scientific">marine sediment metagenome</name>
    <dbReference type="NCBI Taxonomy" id="412755"/>
    <lineage>
        <taxon>unclassified sequences</taxon>
        <taxon>metagenomes</taxon>
        <taxon>ecological metagenomes</taxon>
    </lineage>
</organism>
<accession>A0A0F8ZSF2</accession>
<dbReference type="PANTHER" id="PTHR43542">
    <property type="entry name" value="METHYLTRANSFERASE"/>
    <property type="match status" value="1"/>
</dbReference>
<dbReference type="GO" id="GO:0008168">
    <property type="term" value="F:methyltransferase activity"/>
    <property type="evidence" value="ECO:0007669"/>
    <property type="project" value="UniProtKB-KW"/>
</dbReference>
<sequence length="244" mass="27898">MRVIAGKAKGARLSALSSKRTRPILDRVKESLFNILGDFIVDSVVLDLFAGTGSLGIEALSRGAKRCLFVDNDMHAVQVIKKNLQDTRFLERAVILKKNVFALSAFLTDKSMKFDLILVAPPYKLIDLDSKAREKIFSLLDECVSGQILNERGIVVLQHHKKQIVSQENFKQLKVEKLKRQLARYLTNEVKDIHMEKWQIKVLNDYDTYSMAQNLKTPTRLMRIQETVKLFEAINTPPKKITKE</sequence>
<dbReference type="GO" id="GO:0031167">
    <property type="term" value="P:rRNA methylation"/>
    <property type="evidence" value="ECO:0007669"/>
    <property type="project" value="InterPro"/>
</dbReference>
<comment type="caution">
    <text evidence="3">The sequence shown here is derived from an EMBL/GenBank/DDBJ whole genome shotgun (WGS) entry which is preliminary data.</text>
</comment>
<keyword evidence="2" id="KW-0808">Transferase</keyword>
<dbReference type="NCBIfam" id="TIGR00095">
    <property type="entry name" value="16S rRNA (guanine(966)-N(2))-methyltransferase RsmD"/>
    <property type="match status" value="1"/>
</dbReference>
<dbReference type="CDD" id="cd02440">
    <property type="entry name" value="AdoMet_MTases"/>
    <property type="match status" value="1"/>
</dbReference>
<evidence type="ECO:0000256" key="2">
    <source>
        <dbReference type="ARBA" id="ARBA00022679"/>
    </source>
</evidence>
<dbReference type="SUPFAM" id="SSF53335">
    <property type="entry name" value="S-adenosyl-L-methionine-dependent methyltransferases"/>
    <property type="match status" value="1"/>
</dbReference>
<evidence type="ECO:0000256" key="1">
    <source>
        <dbReference type="ARBA" id="ARBA00022603"/>
    </source>
</evidence>
<evidence type="ECO:0008006" key="4">
    <source>
        <dbReference type="Google" id="ProtNLM"/>
    </source>
</evidence>
<protein>
    <recommendedName>
        <fullName evidence="4">16S rRNA (Guanine(966)-N(2))-methyltransferase RsmD</fullName>
    </recommendedName>
</protein>
<dbReference type="PANTHER" id="PTHR43542:SF1">
    <property type="entry name" value="METHYLTRANSFERASE"/>
    <property type="match status" value="1"/>
</dbReference>
<reference evidence="3" key="1">
    <citation type="journal article" date="2015" name="Nature">
        <title>Complex archaea that bridge the gap between prokaryotes and eukaryotes.</title>
        <authorList>
            <person name="Spang A."/>
            <person name="Saw J.H."/>
            <person name="Jorgensen S.L."/>
            <person name="Zaremba-Niedzwiedzka K."/>
            <person name="Martijn J."/>
            <person name="Lind A.E."/>
            <person name="van Eijk R."/>
            <person name="Schleper C."/>
            <person name="Guy L."/>
            <person name="Ettema T.J."/>
        </authorList>
    </citation>
    <scope>NUCLEOTIDE SEQUENCE</scope>
</reference>
<proteinExistence type="predicted"/>